<dbReference type="EMBL" id="AMZN01000052">
    <property type="protein sequence ID" value="ELR70507.1"/>
    <property type="molecule type" value="Genomic_DNA"/>
</dbReference>
<evidence type="ECO:0000313" key="2">
    <source>
        <dbReference type="Proteomes" id="UP000011135"/>
    </source>
</evidence>
<dbReference type="Proteomes" id="UP000011135">
    <property type="component" value="Unassembled WGS sequence"/>
</dbReference>
<dbReference type="OrthoDB" id="1098088at2"/>
<organism evidence="1 2">
    <name type="scientific">Fulvivirga imtechensis AK7</name>
    <dbReference type="NCBI Taxonomy" id="1237149"/>
    <lineage>
        <taxon>Bacteria</taxon>
        <taxon>Pseudomonadati</taxon>
        <taxon>Bacteroidota</taxon>
        <taxon>Cytophagia</taxon>
        <taxon>Cytophagales</taxon>
        <taxon>Fulvivirgaceae</taxon>
        <taxon>Fulvivirga</taxon>
    </lineage>
</organism>
<dbReference type="STRING" id="1237149.C900_03666"/>
<dbReference type="RefSeq" id="WP_009581049.1">
    <property type="nucleotide sequence ID" value="NZ_AMZN01000052.1"/>
</dbReference>
<dbReference type="AlphaFoldDB" id="L8JT24"/>
<accession>L8JT24</accession>
<reference evidence="1 2" key="1">
    <citation type="submission" date="2012-12" db="EMBL/GenBank/DDBJ databases">
        <title>Genome assembly of Fulvivirga imtechensis AK7.</title>
        <authorList>
            <person name="Nupur N."/>
            <person name="Khatri I."/>
            <person name="Kumar R."/>
            <person name="Subramanian S."/>
            <person name="Pinnaka A."/>
        </authorList>
    </citation>
    <scope>NUCLEOTIDE SEQUENCE [LARGE SCALE GENOMIC DNA]</scope>
    <source>
        <strain evidence="1 2">AK7</strain>
    </source>
</reference>
<keyword evidence="2" id="KW-1185">Reference proteome</keyword>
<gene>
    <name evidence="1" type="ORF">C900_03666</name>
</gene>
<comment type="caution">
    <text evidence="1">The sequence shown here is derived from an EMBL/GenBank/DDBJ whole genome shotgun (WGS) entry which is preliminary data.</text>
</comment>
<proteinExistence type="predicted"/>
<name>L8JT24_9BACT</name>
<protein>
    <submittedName>
        <fullName evidence="1">Uncharacterized protein</fullName>
    </submittedName>
</protein>
<evidence type="ECO:0000313" key="1">
    <source>
        <dbReference type="EMBL" id="ELR70507.1"/>
    </source>
</evidence>
<sequence>MLQLLKKYVFFLFLFILPSITFSQGKISEAVEFNNKHIPRILEKEIKKALSYFPELKYTAIDFVVKNNIKNNVMQAQPRVRTLFKNRLKRTYKIKISRNLVLNDTIKAIENVPTEIIVGWIAHELGHIMDYLDRSAFQMIGFGFRYVTSKPFLRKAERKADVYAIRHGLADEIIETKKFILYQEDLTDAYKEKIDRLYISPEEVEAIQAEIESNETL</sequence>
<dbReference type="eggNOG" id="COG2856">
    <property type="taxonomic scope" value="Bacteria"/>
</dbReference>